<dbReference type="Proteomes" id="UP000078237">
    <property type="component" value="Unassembled WGS sequence"/>
</dbReference>
<dbReference type="AlphaFoldDB" id="A0A175VVX6"/>
<feature type="compositionally biased region" description="Basic and acidic residues" evidence="1">
    <location>
        <begin position="140"/>
        <end position="156"/>
    </location>
</feature>
<feature type="region of interest" description="Disordered" evidence="1">
    <location>
        <begin position="128"/>
        <end position="156"/>
    </location>
</feature>
<evidence type="ECO:0000256" key="1">
    <source>
        <dbReference type="SAM" id="MobiDB-lite"/>
    </source>
</evidence>
<organism evidence="2 3">
    <name type="scientific">Madurella mycetomatis</name>
    <dbReference type="NCBI Taxonomy" id="100816"/>
    <lineage>
        <taxon>Eukaryota</taxon>
        <taxon>Fungi</taxon>
        <taxon>Dikarya</taxon>
        <taxon>Ascomycota</taxon>
        <taxon>Pezizomycotina</taxon>
        <taxon>Sordariomycetes</taxon>
        <taxon>Sordariomycetidae</taxon>
        <taxon>Sordariales</taxon>
        <taxon>Sordariales incertae sedis</taxon>
        <taxon>Madurella</taxon>
    </lineage>
</organism>
<feature type="compositionally biased region" description="Gly residues" evidence="1">
    <location>
        <begin position="62"/>
        <end position="73"/>
    </location>
</feature>
<dbReference type="EMBL" id="LCTW02000254">
    <property type="protein sequence ID" value="KXX75688.1"/>
    <property type="molecule type" value="Genomic_DNA"/>
</dbReference>
<dbReference type="VEuPathDB" id="FungiDB:MMYC01_208303"/>
<proteinExistence type="predicted"/>
<evidence type="ECO:0000313" key="3">
    <source>
        <dbReference type="Proteomes" id="UP000078237"/>
    </source>
</evidence>
<protein>
    <submittedName>
        <fullName evidence="2">Uncharacterized protein</fullName>
    </submittedName>
</protein>
<sequence>MAVPQLVHEYRYKYEGSGGVGGIGDRHTAEFGILKPGDLDFDSDHIDLEAQQTCSVSSGTAVTGGGPSSGEGQGTPEDEVMPLQSASLRAPPRAHLRIHVTRSVSVEKYPRSPRLGEEGVAVAEEDLEKQKGAGQSIELETVHADSHDDLARNKEG</sequence>
<reference evidence="2 3" key="1">
    <citation type="journal article" date="2016" name="Genome Announc.">
        <title>Genome Sequence of Madurella mycetomatis mm55, Isolated from a Human Mycetoma Case in Sudan.</title>
        <authorList>
            <person name="Smit S."/>
            <person name="Derks M.F."/>
            <person name="Bervoets S."/>
            <person name="Fahal A."/>
            <person name="van Leeuwen W."/>
            <person name="van Belkum A."/>
            <person name="van de Sande W.W."/>
        </authorList>
    </citation>
    <scope>NUCLEOTIDE SEQUENCE [LARGE SCALE GENOMIC DNA]</scope>
    <source>
        <strain evidence="3">mm55</strain>
    </source>
</reference>
<evidence type="ECO:0000313" key="2">
    <source>
        <dbReference type="EMBL" id="KXX75688.1"/>
    </source>
</evidence>
<comment type="caution">
    <text evidence="2">The sequence shown here is derived from an EMBL/GenBank/DDBJ whole genome shotgun (WGS) entry which is preliminary data.</text>
</comment>
<gene>
    <name evidence="2" type="ORF">MMYC01_208303</name>
</gene>
<accession>A0A175VVX6</accession>
<feature type="region of interest" description="Disordered" evidence="1">
    <location>
        <begin position="54"/>
        <end position="80"/>
    </location>
</feature>
<name>A0A175VVX6_9PEZI</name>
<keyword evidence="3" id="KW-1185">Reference proteome</keyword>